<feature type="transmembrane region" description="Helical" evidence="6">
    <location>
        <begin position="187"/>
        <end position="213"/>
    </location>
</feature>
<evidence type="ECO:0000256" key="1">
    <source>
        <dbReference type="ARBA" id="ARBA00004141"/>
    </source>
</evidence>
<keyword evidence="2 6" id="KW-0812">Transmembrane</keyword>
<feature type="transmembrane region" description="Helical" evidence="6">
    <location>
        <begin position="14"/>
        <end position="36"/>
    </location>
</feature>
<dbReference type="EMBL" id="JAULSW010000003">
    <property type="protein sequence ID" value="KAK3387420.1"/>
    <property type="molecule type" value="Genomic_DNA"/>
</dbReference>
<evidence type="ECO:0000256" key="4">
    <source>
        <dbReference type="ARBA" id="ARBA00023136"/>
    </source>
</evidence>
<evidence type="ECO:0000256" key="5">
    <source>
        <dbReference type="ARBA" id="ARBA00038359"/>
    </source>
</evidence>
<dbReference type="AlphaFoldDB" id="A0AAE0NTZ4"/>
<keyword evidence="4 6" id="KW-0472">Membrane</keyword>
<dbReference type="InterPro" id="IPR052337">
    <property type="entry name" value="SAT4-like"/>
</dbReference>
<dbReference type="PANTHER" id="PTHR33048">
    <property type="entry name" value="PTH11-LIKE INTEGRAL MEMBRANE PROTEIN (AFU_ORTHOLOGUE AFUA_5G11245)"/>
    <property type="match status" value="1"/>
</dbReference>
<comment type="subcellular location">
    <subcellularLocation>
        <location evidence="1">Membrane</location>
        <topology evidence="1">Multi-pass membrane protein</topology>
    </subcellularLocation>
</comment>
<keyword evidence="9" id="KW-1185">Reference proteome</keyword>
<comment type="similarity">
    <text evidence="5">Belongs to the SAT4 family.</text>
</comment>
<evidence type="ECO:0000259" key="7">
    <source>
        <dbReference type="Pfam" id="PF20684"/>
    </source>
</evidence>
<reference evidence="8" key="2">
    <citation type="submission" date="2023-06" db="EMBL/GenBank/DDBJ databases">
        <authorList>
            <consortium name="Lawrence Berkeley National Laboratory"/>
            <person name="Haridas S."/>
            <person name="Hensen N."/>
            <person name="Bonometti L."/>
            <person name="Westerberg I."/>
            <person name="Brannstrom I.O."/>
            <person name="Guillou S."/>
            <person name="Cros-Aarteil S."/>
            <person name="Calhoun S."/>
            <person name="Kuo A."/>
            <person name="Mondo S."/>
            <person name="Pangilinan J."/>
            <person name="Riley R."/>
            <person name="LaButti K."/>
            <person name="Andreopoulos B."/>
            <person name="Lipzen A."/>
            <person name="Chen C."/>
            <person name="Yanf M."/>
            <person name="Daum C."/>
            <person name="Ng V."/>
            <person name="Clum A."/>
            <person name="Steindorff A."/>
            <person name="Ohm R."/>
            <person name="Martin F."/>
            <person name="Silar P."/>
            <person name="Natvig D."/>
            <person name="Lalanne C."/>
            <person name="Gautier V."/>
            <person name="Ament-velasquez S.L."/>
            <person name="Kruys A."/>
            <person name="Hutchinson M.I."/>
            <person name="Powell A.J."/>
            <person name="Barry K."/>
            <person name="Miller A.N."/>
            <person name="Grigoriev I.V."/>
            <person name="Debuchy R."/>
            <person name="Gladieux P."/>
            <person name="Thoren M.H."/>
            <person name="Johannesson H."/>
        </authorList>
    </citation>
    <scope>NUCLEOTIDE SEQUENCE</scope>
    <source>
        <strain evidence="8">CBS 232.78</strain>
    </source>
</reference>
<evidence type="ECO:0000313" key="8">
    <source>
        <dbReference type="EMBL" id="KAK3387420.1"/>
    </source>
</evidence>
<organism evidence="8 9">
    <name type="scientific">Podospora didyma</name>
    <dbReference type="NCBI Taxonomy" id="330526"/>
    <lineage>
        <taxon>Eukaryota</taxon>
        <taxon>Fungi</taxon>
        <taxon>Dikarya</taxon>
        <taxon>Ascomycota</taxon>
        <taxon>Pezizomycotina</taxon>
        <taxon>Sordariomycetes</taxon>
        <taxon>Sordariomycetidae</taxon>
        <taxon>Sordariales</taxon>
        <taxon>Podosporaceae</taxon>
        <taxon>Podospora</taxon>
    </lineage>
</organism>
<feature type="transmembrane region" description="Helical" evidence="6">
    <location>
        <begin position="106"/>
        <end position="128"/>
    </location>
</feature>
<evidence type="ECO:0000313" key="9">
    <source>
        <dbReference type="Proteomes" id="UP001285441"/>
    </source>
</evidence>
<dbReference type="InterPro" id="IPR049326">
    <property type="entry name" value="Rhodopsin_dom_fungi"/>
</dbReference>
<gene>
    <name evidence="8" type="ORF">B0H63DRAFT_156993</name>
</gene>
<feature type="transmembrane region" description="Helical" evidence="6">
    <location>
        <begin position="259"/>
        <end position="281"/>
    </location>
</feature>
<comment type="caution">
    <text evidence="8">The sequence shown here is derived from an EMBL/GenBank/DDBJ whole genome shotgun (WGS) entry which is preliminary data.</text>
</comment>
<dbReference type="PANTHER" id="PTHR33048:SF92">
    <property type="entry name" value="INTEGRAL MEMBRANE PROTEIN"/>
    <property type="match status" value="1"/>
</dbReference>
<sequence length="375" mass="41800">MAAIHDAGRISKTAFIGTSAALFGVCIIASAIRFYVRFRIQREIGWDDGFLIFGLACLIAGTALLFTVVDAMYETEAMVFNVASLLTMGDPGAVIARALVFHRISAASLTLLWFSICCVKFSFLAFFKRLIHQMPEMIKYWWFTLVLNVIITIYGATIYVVACPYFSDNQAFKAMQCVMGDGLKATVSLAMSQMVLDILGDLLILVIPVILLYKIRIRFTQKIALGLTLCLTIVMIAISIARIAGLVWKDKLDTVWETFTVIIAAEIGLTLVSITAFRALYISQTKRHHNKRVHGSTTYYWYQKGKMSFLHFASRVTGKGGHASYLDDLNETELADGRFMRNEIPRGTMTGVGTFMEGNGKITVLDPVVTRTRSR</sequence>
<feature type="transmembrane region" description="Helical" evidence="6">
    <location>
        <begin position="48"/>
        <end position="69"/>
    </location>
</feature>
<feature type="domain" description="Rhodopsin" evidence="7">
    <location>
        <begin position="32"/>
        <end position="271"/>
    </location>
</feature>
<dbReference type="GO" id="GO:0016020">
    <property type="term" value="C:membrane"/>
    <property type="evidence" value="ECO:0007669"/>
    <property type="project" value="UniProtKB-SubCell"/>
</dbReference>
<feature type="transmembrane region" description="Helical" evidence="6">
    <location>
        <begin position="140"/>
        <end position="167"/>
    </location>
</feature>
<keyword evidence="3 6" id="KW-1133">Transmembrane helix</keyword>
<name>A0AAE0NTZ4_9PEZI</name>
<protein>
    <recommendedName>
        <fullName evidence="7">Rhodopsin domain-containing protein</fullName>
    </recommendedName>
</protein>
<evidence type="ECO:0000256" key="6">
    <source>
        <dbReference type="SAM" id="Phobius"/>
    </source>
</evidence>
<dbReference type="Proteomes" id="UP001285441">
    <property type="component" value="Unassembled WGS sequence"/>
</dbReference>
<dbReference type="Pfam" id="PF20684">
    <property type="entry name" value="Fung_rhodopsin"/>
    <property type="match status" value="1"/>
</dbReference>
<reference evidence="8" key="1">
    <citation type="journal article" date="2023" name="Mol. Phylogenet. Evol.">
        <title>Genome-scale phylogeny and comparative genomics of the fungal order Sordariales.</title>
        <authorList>
            <person name="Hensen N."/>
            <person name="Bonometti L."/>
            <person name="Westerberg I."/>
            <person name="Brannstrom I.O."/>
            <person name="Guillou S."/>
            <person name="Cros-Aarteil S."/>
            <person name="Calhoun S."/>
            <person name="Haridas S."/>
            <person name="Kuo A."/>
            <person name="Mondo S."/>
            <person name="Pangilinan J."/>
            <person name="Riley R."/>
            <person name="LaButti K."/>
            <person name="Andreopoulos B."/>
            <person name="Lipzen A."/>
            <person name="Chen C."/>
            <person name="Yan M."/>
            <person name="Daum C."/>
            <person name="Ng V."/>
            <person name="Clum A."/>
            <person name="Steindorff A."/>
            <person name="Ohm R.A."/>
            <person name="Martin F."/>
            <person name="Silar P."/>
            <person name="Natvig D.O."/>
            <person name="Lalanne C."/>
            <person name="Gautier V."/>
            <person name="Ament-Velasquez S.L."/>
            <person name="Kruys A."/>
            <person name="Hutchinson M.I."/>
            <person name="Powell A.J."/>
            <person name="Barry K."/>
            <person name="Miller A.N."/>
            <person name="Grigoriev I.V."/>
            <person name="Debuchy R."/>
            <person name="Gladieux P."/>
            <person name="Hiltunen Thoren M."/>
            <person name="Johannesson H."/>
        </authorList>
    </citation>
    <scope>NUCLEOTIDE SEQUENCE</scope>
    <source>
        <strain evidence="8">CBS 232.78</strain>
    </source>
</reference>
<evidence type="ECO:0000256" key="2">
    <source>
        <dbReference type="ARBA" id="ARBA00022692"/>
    </source>
</evidence>
<evidence type="ECO:0000256" key="3">
    <source>
        <dbReference type="ARBA" id="ARBA00022989"/>
    </source>
</evidence>
<accession>A0AAE0NTZ4</accession>
<feature type="transmembrane region" description="Helical" evidence="6">
    <location>
        <begin position="225"/>
        <end position="247"/>
    </location>
</feature>
<proteinExistence type="inferred from homology"/>